<feature type="non-terminal residue" evidence="2">
    <location>
        <position position="1"/>
    </location>
</feature>
<dbReference type="Proteomes" id="UP001054945">
    <property type="component" value="Unassembled WGS sequence"/>
</dbReference>
<proteinExistence type="predicted"/>
<feature type="transmembrane region" description="Helical" evidence="1">
    <location>
        <begin position="20"/>
        <end position="47"/>
    </location>
</feature>
<protein>
    <submittedName>
        <fullName evidence="2">Uncharacterized protein</fullName>
    </submittedName>
</protein>
<dbReference type="AlphaFoldDB" id="A0AAV4MGE7"/>
<sequence>VLLLDFGIEVWHSGSDKWLAGFVAALGSILCYFAPNITWITFFLGAIHESTLDKRQKKKEKQFFSKNITQQNDQDNKLSNNQMHQCAGYRNEGFLKLDDDLTSYEDIDKGYT</sequence>
<keyword evidence="1" id="KW-0472">Membrane</keyword>
<dbReference type="EMBL" id="BPLR01002216">
    <property type="protein sequence ID" value="GIX71365.1"/>
    <property type="molecule type" value="Genomic_DNA"/>
</dbReference>
<name>A0AAV4MGE7_CAEEX</name>
<reference evidence="2 3" key="1">
    <citation type="submission" date="2021-06" db="EMBL/GenBank/DDBJ databases">
        <title>Caerostris extrusa draft genome.</title>
        <authorList>
            <person name="Kono N."/>
            <person name="Arakawa K."/>
        </authorList>
    </citation>
    <scope>NUCLEOTIDE SEQUENCE [LARGE SCALE GENOMIC DNA]</scope>
</reference>
<accession>A0AAV4MGE7</accession>
<comment type="caution">
    <text evidence="2">The sequence shown here is derived from an EMBL/GenBank/DDBJ whole genome shotgun (WGS) entry which is preliminary data.</text>
</comment>
<evidence type="ECO:0000256" key="1">
    <source>
        <dbReference type="SAM" id="Phobius"/>
    </source>
</evidence>
<evidence type="ECO:0000313" key="3">
    <source>
        <dbReference type="Proteomes" id="UP001054945"/>
    </source>
</evidence>
<organism evidence="2 3">
    <name type="scientific">Caerostris extrusa</name>
    <name type="common">Bark spider</name>
    <name type="synonym">Caerostris bankana</name>
    <dbReference type="NCBI Taxonomy" id="172846"/>
    <lineage>
        <taxon>Eukaryota</taxon>
        <taxon>Metazoa</taxon>
        <taxon>Ecdysozoa</taxon>
        <taxon>Arthropoda</taxon>
        <taxon>Chelicerata</taxon>
        <taxon>Arachnida</taxon>
        <taxon>Araneae</taxon>
        <taxon>Araneomorphae</taxon>
        <taxon>Entelegynae</taxon>
        <taxon>Araneoidea</taxon>
        <taxon>Araneidae</taxon>
        <taxon>Caerostris</taxon>
    </lineage>
</organism>
<gene>
    <name evidence="2" type="ORF">CEXT_352801</name>
</gene>
<keyword evidence="1" id="KW-1133">Transmembrane helix</keyword>
<keyword evidence="1" id="KW-0812">Transmembrane</keyword>
<keyword evidence="3" id="KW-1185">Reference proteome</keyword>
<evidence type="ECO:0000313" key="2">
    <source>
        <dbReference type="EMBL" id="GIX71365.1"/>
    </source>
</evidence>